<organism evidence="3 4">
    <name type="scientific">Dactylosporangium sucinum</name>
    <dbReference type="NCBI Taxonomy" id="1424081"/>
    <lineage>
        <taxon>Bacteria</taxon>
        <taxon>Bacillati</taxon>
        <taxon>Actinomycetota</taxon>
        <taxon>Actinomycetes</taxon>
        <taxon>Micromonosporales</taxon>
        <taxon>Micromonosporaceae</taxon>
        <taxon>Dactylosporangium</taxon>
    </lineage>
</organism>
<dbReference type="RefSeq" id="WP_229836729.1">
    <property type="nucleotide sequence ID" value="NZ_BMPI01000065.1"/>
</dbReference>
<keyword evidence="1" id="KW-0233">DNA recombination</keyword>
<dbReference type="GO" id="GO:0006310">
    <property type="term" value="P:DNA recombination"/>
    <property type="evidence" value="ECO:0007669"/>
    <property type="project" value="UniProtKB-KW"/>
</dbReference>
<proteinExistence type="predicted"/>
<evidence type="ECO:0000313" key="4">
    <source>
        <dbReference type="Proteomes" id="UP000642070"/>
    </source>
</evidence>
<dbReference type="InterPro" id="IPR013762">
    <property type="entry name" value="Integrase-like_cat_sf"/>
</dbReference>
<accession>A0A917X5P9</accession>
<dbReference type="Gene3D" id="1.10.443.10">
    <property type="entry name" value="Intergrase catalytic core"/>
    <property type="match status" value="1"/>
</dbReference>
<sequence length="118" mass="12464">MPLLADPWPGVPVRGHNAAGRAECCWAPLAPGLTPHGLRHTCKTMMVELGTPATLMDAQMGHANGSVQALYEHVTAGMTARLVDGLTGVLEDALAARRRLSRHSPVRVLDGLLTEVPG</sequence>
<dbReference type="Proteomes" id="UP000642070">
    <property type="component" value="Unassembled WGS sequence"/>
</dbReference>
<evidence type="ECO:0000256" key="1">
    <source>
        <dbReference type="ARBA" id="ARBA00023172"/>
    </source>
</evidence>
<reference evidence="3" key="1">
    <citation type="journal article" date="2014" name="Int. J. Syst. Evol. Microbiol.">
        <title>Complete genome sequence of Corynebacterium casei LMG S-19264T (=DSM 44701T), isolated from a smear-ripened cheese.</title>
        <authorList>
            <consortium name="US DOE Joint Genome Institute (JGI-PGF)"/>
            <person name="Walter F."/>
            <person name="Albersmeier A."/>
            <person name="Kalinowski J."/>
            <person name="Ruckert C."/>
        </authorList>
    </citation>
    <scope>NUCLEOTIDE SEQUENCE</scope>
    <source>
        <strain evidence="3">JCM 19831</strain>
    </source>
</reference>
<comment type="caution">
    <text evidence="3">The sequence shown here is derived from an EMBL/GenBank/DDBJ whole genome shotgun (WGS) entry which is preliminary data.</text>
</comment>
<dbReference type="SUPFAM" id="SSF56349">
    <property type="entry name" value="DNA breaking-rejoining enzymes"/>
    <property type="match status" value="1"/>
</dbReference>
<protein>
    <recommendedName>
        <fullName evidence="2">Tyr recombinase domain-containing protein</fullName>
    </recommendedName>
</protein>
<dbReference type="EMBL" id="BMPI01000065">
    <property type="protein sequence ID" value="GGM73045.1"/>
    <property type="molecule type" value="Genomic_DNA"/>
</dbReference>
<evidence type="ECO:0000313" key="3">
    <source>
        <dbReference type="EMBL" id="GGM73045.1"/>
    </source>
</evidence>
<dbReference type="GO" id="GO:0003677">
    <property type="term" value="F:DNA binding"/>
    <property type="evidence" value="ECO:0007669"/>
    <property type="project" value="InterPro"/>
</dbReference>
<keyword evidence="4" id="KW-1185">Reference proteome</keyword>
<dbReference type="Pfam" id="PF00589">
    <property type="entry name" value="Phage_integrase"/>
    <property type="match status" value="1"/>
</dbReference>
<evidence type="ECO:0000259" key="2">
    <source>
        <dbReference type="Pfam" id="PF00589"/>
    </source>
</evidence>
<reference evidence="3" key="2">
    <citation type="submission" date="2020-09" db="EMBL/GenBank/DDBJ databases">
        <authorList>
            <person name="Sun Q."/>
            <person name="Ohkuma M."/>
        </authorList>
    </citation>
    <scope>NUCLEOTIDE SEQUENCE</scope>
    <source>
        <strain evidence="3">JCM 19831</strain>
    </source>
</reference>
<gene>
    <name evidence="3" type="ORF">GCM10007977_088400</name>
</gene>
<dbReference type="InterPro" id="IPR002104">
    <property type="entry name" value="Integrase_catalytic"/>
</dbReference>
<dbReference type="InterPro" id="IPR011010">
    <property type="entry name" value="DNA_brk_join_enz"/>
</dbReference>
<dbReference type="AlphaFoldDB" id="A0A917X5P9"/>
<dbReference type="GO" id="GO:0015074">
    <property type="term" value="P:DNA integration"/>
    <property type="evidence" value="ECO:0007669"/>
    <property type="project" value="InterPro"/>
</dbReference>
<feature type="domain" description="Tyr recombinase" evidence="2">
    <location>
        <begin position="32"/>
        <end position="75"/>
    </location>
</feature>
<name>A0A917X5P9_9ACTN</name>